<evidence type="ECO:0000256" key="4">
    <source>
        <dbReference type="ARBA" id="ARBA00022618"/>
    </source>
</evidence>
<dbReference type="GO" id="GO:0005829">
    <property type="term" value="C:cytosol"/>
    <property type="evidence" value="ECO:0007669"/>
    <property type="project" value="TreeGrafter"/>
</dbReference>
<evidence type="ECO:0000256" key="9">
    <source>
        <dbReference type="ARBA" id="ARBA00033158"/>
    </source>
</evidence>
<evidence type="ECO:0000256" key="5">
    <source>
        <dbReference type="ARBA" id="ARBA00023210"/>
    </source>
</evidence>
<reference evidence="11" key="1">
    <citation type="submission" date="2016-10" db="EMBL/GenBank/DDBJ databases">
        <authorList>
            <person name="de Groot N.N."/>
        </authorList>
    </citation>
    <scope>NUCLEOTIDE SEQUENCE [LARGE SCALE GENOMIC DNA]</scope>
    <source>
        <strain evidence="11">10nlg</strain>
    </source>
</reference>
<evidence type="ECO:0000256" key="8">
    <source>
        <dbReference type="ARBA" id="ARBA00026068"/>
    </source>
</evidence>
<evidence type="ECO:0000256" key="3">
    <source>
        <dbReference type="ARBA" id="ARBA00022490"/>
    </source>
</evidence>
<evidence type="ECO:0000256" key="1">
    <source>
        <dbReference type="ARBA" id="ARBA00004496"/>
    </source>
</evidence>
<dbReference type="Proteomes" id="UP000199318">
    <property type="component" value="Unassembled WGS sequence"/>
</dbReference>
<evidence type="ECO:0000313" key="11">
    <source>
        <dbReference type="Proteomes" id="UP000199318"/>
    </source>
</evidence>
<dbReference type="Pfam" id="PF05164">
    <property type="entry name" value="ZapA"/>
    <property type="match status" value="1"/>
</dbReference>
<dbReference type="Gene3D" id="6.10.250.790">
    <property type="match status" value="1"/>
</dbReference>
<keyword evidence="5" id="KW-0717">Septation</keyword>
<dbReference type="GO" id="GO:0043093">
    <property type="term" value="P:FtsZ-dependent cytokinesis"/>
    <property type="evidence" value="ECO:0007669"/>
    <property type="project" value="TreeGrafter"/>
</dbReference>
<dbReference type="InterPro" id="IPR053712">
    <property type="entry name" value="Bac_CellDiv_Activator"/>
</dbReference>
<gene>
    <name evidence="10" type="ORF">SAMN05444126_11228</name>
</gene>
<evidence type="ECO:0000256" key="6">
    <source>
        <dbReference type="ARBA" id="ARBA00023306"/>
    </source>
</evidence>
<dbReference type="GO" id="GO:0000917">
    <property type="term" value="P:division septum assembly"/>
    <property type="evidence" value="ECO:0007669"/>
    <property type="project" value="UniProtKB-KW"/>
</dbReference>
<dbReference type="GO" id="GO:0000921">
    <property type="term" value="P:septin ring assembly"/>
    <property type="evidence" value="ECO:0007669"/>
    <property type="project" value="TreeGrafter"/>
</dbReference>
<comment type="subcellular location">
    <subcellularLocation>
        <location evidence="1">Cytoplasm</location>
    </subcellularLocation>
</comment>
<evidence type="ECO:0000256" key="7">
    <source>
        <dbReference type="ARBA" id="ARBA00024910"/>
    </source>
</evidence>
<dbReference type="OrthoDB" id="9808604at2"/>
<comment type="subunit">
    <text evidence="8">Homodimer. Interacts with FtsZ.</text>
</comment>
<keyword evidence="4 10" id="KW-0132">Cell division</keyword>
<dbReference type="PANTHER" id="PTHR34981">
    <property type="entry name" value="CELL DIVISION PROTEIN ZAPA"/>
    <property type="match status" value="1"/>
</dbReference>
<dbReference type="NCBIfam" id="NF010724">
    <property type="entry name" value="PRK14126.1"/>
    <property type="match status" value="1"/>
</dbReference>
<organism evidence="10 11">
    <name type="scientific">Salisediminibacterium halotolerans</name>
    <dbReference type="NCBI Taxonomy" id="517425"/>
    <lineage>
        <taxon>Bacteria</taxon>
        <taxon>Bacillati</taxon>
        <taxon>Bacillota</taxon>
        <taxon>Bacilli</taxon>
        <taxon>Bacillales</taxon>
        <taxon>Bacillaceae</taxon>
        <taxon>Salisediminibacterium</taxon>
    </lineage>
</organism>
<evidence type="ECO:0000313" key="10">
    <source>
        <dbReference type="EMBL" id="SES03153.1"/>
    </source>
</evidence>
<dbReference type="STRING" id="1464123.SAMN05444126_11228"/>
<dbReference type="RefSeq" id="WP_093072902.1">
    <property type="nucleotide sequence ID" value="NZ_BJVE01000103.1"/>
</dbReference>
<dbReference type="SUPFAM" id="SSF102829">
    <property type="entry name" value="Cell division protein ZapA-like"/>
    <property type="match status" value="1"/>
</dbReference>
<proteinExistence type="predicted"/>
<keyword evidence="3" id="KW-0963">Cytoplasm</keyword>
<dbReference type="InterPro" id="IPR036192">
    <property type="entry name" value="Cell_div_ZapA-like_sf"/>
</dbReference>
<protein>
    <recommendedName>
        <fullName evidence="2">Cell division protein ZapA</fullName>
    </recommendedName>
    <alternativeName>
        <fullName evidence="9">Z ring-associated protein ZapA</fullName>
    </alternativeName>
</protein>
<dbReference type="InterPro" id="IPR007838">
    <property type="entry name" value="Cell_div_ZapA-like"/>
</dbReference>
<comment type="caution">
    <text evidence="10">The sequence shown here is derived from an EMBL/GenBank/DDBJ whole genome shotgun (WGS) entry which is preliminary data.</text>
</comment>
<accession>A0A1H9U248</accession>
<dbReference type="EMBL" id="FOGV01000012">
    <property type="protein sequence ID" value="SES03153.1"/>
    <property type="molecule type" value="Genomic_DNA"/>
</dbReference>
<comment type="function">
    <text evidence="7">Activator of cell division through the inhibition of FtsZ GTPase activity, therefore promoting FtsZ assembly into bundles of protofilaments necessary for the formation of the division Z ring. It is recruited early at mid-cell but it is not essential for cell division.</text>
</comment>
<evidence type="ECO:0000256" key="2">
    <source>
        <dbReference type="ARBA" id="ARBA00015195"/>
    </source>
</evidence>
<keyword evidence="11" id="KW-1185">Reference proteome</keyword>
<dbReference type="PANTHER" id="PTHR34981:SF1">
    <property type="entry name" value="CELL DIVISION PROTEIN ZAPA"/>
    <property type="match status" value="1"/>
</dbReference>
<keyword evidence="6" id="KW-0131">Cell cycle</keyword>
<name>A0A1H9U248_9BACI</name>
<dbReference type="GO" id="GO:0032153">
    <property type="term" value="C:cell division site"/>
    <property type="evidence" value="ECO:0007669"/>
    <property type="project" value="TreeGrafter"/>
</dbReference>
<sequence>MADDQRKTKKTVTIYGQQYKVVGDESEEHVEEVARLVDEKMNELHKLNPYMDTTKLAVLTAVNMGHEYVSLKNLSYEQKEEEE</sequence>
<dbReference type="AlphaFoldDB" id="A0A1H9U248"/>
<dbReference type="GO" id="GO:0030428">
    <property type="term" value="C:cell septum"/>
    <property type="evidence" value="ECO:0007669"/>
    <property type="project" value="TreeGrafter"/>
</dbReference>